<proteinExistence type="inferred from homology"/>
<dbReference type="GO" id="GO:0030976">
    <property type="term" value="F:thiamine pyrophosphate binding"/>
    <property type="evidence" value="ECO:0007669"/>
    <property type="project" value="UniProtKB-UniRule"/>
</dbReference>
<organism evidence="9 10">
    <name type="scientific">Thermaurantimonas aggregans</name>
    <dbReference type="NCBI Taxonomy" id="2173829"/>
    <lineage>
        <taxon>Bacteria</taxon>
        <taxon>Pseudomonadati</taxon>
        <taxon>Bacteroidota</taxon>
        <taxon>Flavobacteriia</taxon>
        <taxon>Flavobacteriales</taxon>
        <taxon>Schleiferiaceae</taxon>
        <taxon>Thermaurantimonas</taxon>
    </lineage>
</organism>
<dbReference type="InterPro" id="IPR012001">
    <property type="entry name" value="Thiamin_PyroP_enz_TPP-bd_dom"/>
</dbReference>
<dbReference type="InterPro" id="IPR011766">
    <property type="entry name" value="TPP_enzyme_TPP-bd"/>
</dbReference>
<dbReference type="AlphaFoldDB" id="A0A401XLR6"/>
<dbReference type="EMBL" id="BHZE01000013">
    <property type="protein sequence ID" value="GCD77942.1"/>
    <property type="molecule type" value="Genomic_DNA"/>
</dbReference>
<keyword evidence="3 6" id="KW-0460">Magnesium</keyword>
<comment type="subunit">
    <text evidence="6">Homodimer.</text>
</comment>
<dbReference type="SUPFAM" id="SSF52518">
    <property type="entry name" value="Thiamin diphosphate-binding fold (THDP-binding)"/>
    <property type="match status" value="2"/>
</dbReference>
<protein>
    <recommendedName>
        <fullName evidence="6">2-succinyl-5-enolpyruvyl-6-hydroxy-3-cyclohexene-1-carboxylate synthase</fullName>
        <shortName evidence="6">SEPHCHC synthase</shortName>
        <ecNumber evidence="6">2.2.1.9</ecNumber>
    </recommendedName>
    <alternativeName>
        <fullName evidence="6">Menaquinone biosynthesis protein MenD</fullName>
    </alternativeName>
</protein>
<dbReference type="OrthoDB" id="9791859at2"/>
<dbReference type="EC" id="2.2.1.9" evidence="6"/>
<comment type="cofactor">
    <cofactor evidence="6">
        <name>thiamine diphosphate</name>
        <dbReference type="ChEBI" id="CHEBI:58937"/>
    </cofactor>
    <text evidence="6">Binds 1 thiamine pyrophosphate per subunit.</text>
</comment>
<evidence type="ECO:0000313" key="10">
    <source>
        <dbReference type="Proteomes" id="UP000286715"/>
    </source>
</evidence>
<evidence type="ECO:0000256" key="1">
    <source>
        <dbReference type="ARBA" id="ARBA00022679"/>
    </source>
</evidence>
<comment type="caution">
    <text evidence="9">The sequence shown here is derived from an EMBL/GenBank/DDBJ whole genome shotgun (WGS) entry which is preliminary data.</text>
</comment>
<reference evidence="9 10" key="1">
    <citation type="submission" date="2018-11" db="EMBL/GenBank/DDBJ databases">
        <title>Schleiferia aggregans sp. nov., a moderately thermophilic heterotrophic bacterium isolated from microbial mats at a terrestrial hot spring.</title>
        <authorList>
            <person name="Iino T."/>
            <person name="Ohkuma M."/>
            <person name="Haruta S."/>
        </authorList>
    </citation>
    <scope>NUCLEOTIDE SEQUENCE [LARGE SCALE GENOMIC DNA]</scope>
    <source>
        <strain evidence="9 10">LA</strain>
    </source>
</reference>
<dbReference type="UniPathway" id="UPA01057">
    <property type="reaction ID" value="UER00164"/>
</dbReference>
<keyword evidence="1 6" id="KW-0808">Transferase</keyword>
<keyword evidence="5 6" id="KW-0464">Manganese</keyword>
<dbReference type="RefSeq" id="WP_160160556.1">
    <property type="nucleotide sequence ID" value="NZ_BHZE01000013.1"/>
</dbReference>
<keyword evidence="2 6" id="KW-0479">Metal-binding</keyword>
<dbReference type="CDD" id="cd07037">
    <property type="entry name" value="TPP_PYR_MenD"/>
    <property type="match status" value="1"/>
</dbReference>
<dbReference type="InterPro" id="IPR004433">
    <property type="entry name" value="MenaQ_synth_MenD"/>
</dbReference>
<comment type="similarity">
    <text evidence="6">Belongs to the TPP enzyme family. MenD subfamily.</text>
</comment>
<accession>A0A401XLR6</accession>
<dbReference type="PIRSF" id="PIRSF004983">
    <property type="entry name" value="MenD"/>
    <property type="match status" value="1"/>
</dbReference>
<comment type="function">
    <text evidence="6">Catalyzes the thiamine diphosphate-dependent decarboxylation of 2-oxoglutarate and the subsequent addition of the resulting succinic semialdehyde-thiamine pyrophosphate anion to isochorismate to yield 2-succinyl-5-enolpyruvyl-6-hydroxy-3-cyclohexene-1-carboxylate (SEPHCHC).</text>
</comment>
<evidence type="ECO:0000256" key="4">
    <source>
        <dbReference type="ARBA" id="ARBA00023052"/>
    </source>
</evidence>
<dbReference type="PANTHER" id="PTHR42916">
    <property type="entry name" value="2-SUCCINYL-5-ENOLPYRUVYL-6-HYDROXY-3-CYCLOHEXENE-1-CARBOXYLATE SYNTHASE"/>
    <property type="match status" value="1"/>
</dbReference>
<evidence type="ECO:0000259" key="7">
    <source>
        <dbReference type="Pfam" id="PF02775"/>
    </source>
</evidence>
<feature type="domain" description="Thiamine pyrophosphate enzyme N-terminal TPP-binding" evidence="8">
    <location>
        <begin position="11"/>
        <end position="119"/>
    </location>
</feature>
<keyword evidence="10" id="KW-1185">Reference proteome</keyword>
<dbReference type="GO" id="GO:0070204">
    <property type="term" value="F:2-succinyl-5-enolpyruvyl-6-hydroxy-3-cyclohexene-1-carboxylic-acid synthase activity"/>
    <property type="evidence" value="ECO:0007669"/>
    <property type="project" value="UniProtKB-UniRule"/>
</dbReference>
<evidence type="ECO:0000256" key="2">
    <source>
        <dbReference type="ARBA" id="ARBA00022723"/>
    </source>
</evidence>
<dbReference type="Gene3D" id="3.40.50.1220">
    <property type="entry name" value="TPP-binding domain"/>
    <property type="match status" value="1"/>
</dbReference>
<feature type="domain" description="Thiamine pyrophosphate enzyme TPP-binding" evidence="7">
    <location>
        <begin position="391"/>
        <end position="453"/>
    </location>
</feature>
<sequence>MTTTFDQFDYTNWLLHVLTKAGIEDIIISPGSRNAPLMIALIKHFPNFKLHSVVDERSAGFKAIGIADVTQKPVALICTSGTAAANYLPAVCEAWFRSVPLIVITADRPIHLTTARDGQTIFQHHLYGRHVDAFWYLSENLSAASLIENLRDIYLHIIHQRRPIHINVHYEEPLYRWKDLVEPPFSLTEPQRPKNWNKPIDLSGFRKIMIVVGQCRPGYISKHTQQFLNDKGYPLVSGGLSNLHPDLAIYHVNEFDYTTLPEPELVITVGGEITHKNLKKYLRSIPTLTHWHVEDIPYPPDTFGKGVRLIPTDASEFLKRLADLPVYLDNSFSQTWYTTDRSYTEAYLKNEEIKKFYAPIAKAAQNRKAKVVLGNSAVIRQFFKLPGIWQQNIYGNRGTAGIDGSLSTAVGMAMASDAPVWCLLGDLSFFYDINALWQNPMPKNLTVFVFNNKRGKIFEMIAGPGDFPEIYALQTTPHSFTCNHLAKHFSMNYVLWNGEDDKLFETDLSNTIVEISLT</sequence>
<dbReference type="GO" id="GO:0030145">
    <property type="term" value="F:manganese ion binding"/>
    <property type="evidence" value="ECO:0007669"/>
    <property type="project" value="UniProtKB-UniRule"/>
</dbReference>
<keyword evidence="6" id="KW-0474">Menaquinone biosynthesis</keyword>
<evidence type="ECO:0000256" key="3">
    <source>
        <dbReference type="ARBA" id="ARBA00022842"/>
    </source>
</evidence>
<dbReference type="UniPathway" id="UPA00079"/>
<dbReference type="NCBIfam" id="TIGR00173">
    <property type="entry name" value="menD"/>
    <property type="match status" value="1"/>
</dbReference>
<evidence type="ECO:0000256" key="5">
    <source>
        <dbReference type="ARBA" id="ARBA00023211"/>
    </source>
</evidence>
<dbReference type="InterPro" id="IPR029061">
    <property type="entry name" value="THDP-binding"/>
</dbReference>
<comment type="cofactor">
    <cofactor evidence="6">
        <name>Mg(2+)</name>
        <dbReference type="ChEBI" id="CHEBI:18420"/>
    </cofactor>
    <cofactor evidence="6">
        <name>Mn(2+)</name>
        <dbReference type="ChEBI" id="CHEBI:29035"/>
    </cofactor>
</comment>
<dbReference type="GO" id="GO:0009234">
    <property type="term" value="P:menaquinone biosynthetic process"/>
    <property type="evidence" value="ECO:0007669"/>
    <property type="project" value="UniProtKB-UniRule"/>
</dbReference>
<dbReference type="Gene3D" id="3.40.50.970">
    <property type="match status" value="2"/>
</dbReference>
<gene>
    <name evidence="6 9" type="primary">menD</name>
    <name evidence="9" type="ORF">JCM31826_14240</name>
</gene>
<name>A0A401XLR6_9FLAO</name>
<dbReference type="HAMAP" id="MF_01659">
    <property type="entry name" value="MenD"/>
    <property type="match status" value="1"/>
</dbReference>
<dbReference type="Pfam" id="PF02776">
    <property type="entry name" value="TPP_enzyme_N"/>
    <property type="match status" value="1"/>
</dbReference>
<keyword evidence="4 6" id="KW-0786">Thiamine pyrophosphate</keyword>
<comment type="pathway">
    <text evidence="6">Quinol/quinone metabolism; 1,4-dihydroxy-2-naphthoate biosynthesis; 1,4-dihydroxy-2-naphthoate from chorismate: step 2/7.</text>
</comment>
<dbReference type="GO" id="GO:0000287">
    <property type="term" value="F:magnesium ion binding"/>
    <property type="evidence" value="ECO:0007669"/>
    <property type="project" value="UniProtKB-UniRule"/>
</dbReference>
<comment type="pathway">
    <text evidence="6">Quinol/quinone metabolism; menaquinone biosynthesis.</text>
</comment>
<evidence type="ECO:0000313" key="9">
    <source>
        <dbReference type="EMBL" id="GCD77942.1"/>
    </source>
</evidence>
<dbReference type="Proteomes" id="UP000286715">
    <property type="component" value="Unassembled WGS sequence"/>
</dbReference>
<evidence type="ECO:0000256" key="6">
    <source>
        <dbReference type="HAMAP-Rule" id="MF_01659"/>
    </source>
</evidence>
<comment type="catalytic activity">
    <reaction evidence="6">
        <text>isochorismate + 2-oxoglutarate + H(+) = 5-enolpyruvoyl-6-hydroxy-2-succinyl-cyclohex-3-ene-1-carboxylate + CO2</text>
        <dbReference type="Rhea" id="RHEA:25593"/>
        <dbReference type="ChEBI" id="CHEBI:15378"/>
        <dbReference type="ChEBI" id="CHEBI:16526"/>
        <dbReference type="ChEBI" id="CHEBI:16810"/>
        <dbReference type="ChEBI" id="CHEBI:29780"/>
        <dbReference type="ChEBI" id="CHEBI:58818"/>
        <dbReference type="EC" id="2.2.1.9"/>
    </reaction>
</comment>
<dbReference type="Pfam" id="PF02775">
    <property type="entry name" value="TPP_enzyme_C"/>
    <property type="match status" value="1"/>
</dbReference>
<evidence type="ECO:0000259" key="8">
    <source>
        <dbReference type="Pfam" id="PF02776"/>
    </source>
</evidence>
<dbReference type="PANTHER" id="PTHR42916:SF1">
    <property type="entry name" value="PROTEIN PHYLLO, CHLOROPLASTIC"/>
    <property type="match status" value="1"/>
</dbReference>